<gene>
    <name evidence="4" type="ORF">ACFOZ9_13280</name>
</gene>
<evidence type="ECO:0000313" key="5">
    <source>
        <dbReference type="Proteomes" id="UP001595998"/>
    </source>
</evidence>
<dbReference type="Pfam" id="PF13538">
    <property type="entry name" value="UvrD_C_2"/>
    <property type="match status" value="1"/>
</dbReference>
<dbReference type="EMBL" id="JBHSEH010000018">
    <property type="protein sequence ID" value="MFC4427183.1"/>
    <property type="molecule type" value="Genomic_DNA"/>
</dbReference>
<dbReference type="SUPFAM" id="SSF52540">
    <property type="entry name" value="P-loop containing nucleoside triphosphate hydrolases"/>
    <property type="match status" value="1"/>
</dbReference>
<evidence type="ECO:0000256" key="1">
    <source>
        <dbReference type="SAM" id="MobiDB-lite"/>
    </source>
</evidence>
<keyword evidence="4" id="KW-0067">ATP-binding</keyword>
<comment type="caution">
    <text evidence="4">The sequence shown here is derived from an EMBL/GenBank/DDBJ whole genome shotgun (WGS) entry which is preliminary data.</text>
</comment>
<dbReference type="Pfam" id="PF08378">
    <property type="entry name" value="NERD"/>
    <property type="match status" value="1"/>
</dbReference>
<feature type="domain" description="UvrD-like helicase C-terminal" evidence="3">
    <location>
        <begin position="640"/>
        <end position="690"/>
    </location>
</feature>
<name>A0ABV8XTJ5_9DEIO</name>
<sequence>MAEFIVTEAFGGPGESGEARVFEAVKAAYAGEEALGFWRYPLITRETVREPDILIADPRLGLVVIEVKSLPLDAIERVTGYRWDLARPYFDQLHLNPYEQARRQAQVLGELAVRRANLPQLGTRAIVALPLVTREAWDGRFGHLLSDIPMLFAEELSPARLRTALERTPPVRYGQSLDPEAWTALRSALGTSGTVPRREVRLPPPAREPSPRRADLVARTARHLHAFDLQQELIAKTIPPGPQRIRGIAGSGKTVLLAQKAANMHLKHPEWHIAMVFFSRSLYDQIRQQVDHWLRQATNGEQSLRTAQHRIHILHAWGARDQPGFYRTLATQVGVTPLTVDRTPPGSPAAKLLFACRALLLDAQLTGRSLQIFDAVLIDEGQDLVHEEAALSFEEKQAFYWMAYQSLRPVARDALLETGEPEARRLIWAYDEAQSLDSLTIPTARALFGEAGAQMFGGGALYRGGIRKSEVMNRCYRTPGPVLLAAHALGMGLLRPEGMLAGLTNKAGWKAIGYEVEGMFRSGSQVTLTRPLEHSPNPLPTFTDAPLVTFQNHPDRQSELRQLVTSIQRDLGAEGLQPSRQILVVVVGLEWEPSRIQAEVFHALRAANISVYLAGNKDVNVPRQKWPDTDPNSFWRDGAVTVSPVMQAKGNEADVVYVVGVDRVAVREDNLQLRNQLFVAISRSRGWAHLSGAGMEHLPLNQEIQSVLAAGNTLQFTYRAPRRRMDDDMEQARLPWYASPGGGRGG</sequence>
<keyword evidence="5" id="KW-1185">Reference proteome</keyword>
<dbReference type="GO" id="GO:0005524">
    <property type="term" value="F:ATP binding"/>
    <property type="evidence" value="ECO:0007669"/>
    <property type="project" value="UniProtKB-KW"/>
</dbReference>
<dbReference type="InterPro" id="IPR027417">
    <property type="entry name" value="P-loop_NTPase"/>
</dbReference>
<proteinExistence type="predicted"/>
<organism evidence="4 5">
    <name type="scientific">Deinococcus navajonensis</name>
    <dbReference type="NCBI Taxonomy" id="309884"/>
    <lineage>
        <taxon>Bacteria</taxon>
        <taxon>Thermotogati</taxon>
        <taxon>Deinococcota</taxon>
        <taxon>Deinococci</taxon>
        <taxon>Deinococcales</taxon>
        <taxon>Deinococcaceae</taxon>
        <taxon>Deinococcus</taxon>
    </lineage>
</organism>
<feature type="region of interest" description="Disordered" evidence="1">
    <location>
        <begin position="193"/>
        <end position="213"/>
    </location>
</feature>
<dbReference type="InterPro" id="IPR027785">
    <property type="entry name" value="UvrD-like_helicase_C"/>
</dbReference>
<protein>
    <submittedName>
        <fullName evidence="4">ATP-binding domain-containing protein</fullName>
    </submittedName>
</protein>
<dbReference type="InterPro" id="IPR011528">
    <property type="entry name" value="NERD"/>
</dbReference>
<dbReference type="Proteomes" id="UP001595998">
    <property type="component" value="Unassembled WGS sequence"/>
</dbReference>
<feature type="domain" description="NERD" evidence="2">
    <location>
        <begin position="14"/>
        <end position="128"/>
    </location>
</feature>
<evidence type="ECO:0000259" key="2">
    <source>
        <dbReference type="Pfam" id="PF08378"/>
    </source>
</evidence>
<reference evidence="5" key="1">
    <citation type="journal article" date="2019" name="Int. J. Syst. Evol. Microbiol.">
        <title>The Global Catalogue of Microorganisms (GCM) 10K type strain sequencing project: providing services to taxonomists for standard genome sequencing and annotation.</title>
        <authorList>
            <consortium name="The Broad Institute Genomics Platform"/>
            <consortium name="The Broad Institute Genome Sequencing Center for Infectious Disease"/>
            <person name="Wu L."/>
            <person name="Ma J."/>
        </authorList>
    </citation>
    <scope>NUCLEOTIDE SEQUENCE [LARGE SCALE GENOMIC DNA]</scope>
    <source>
        <strain evidence="5">CCUG 56029</strain>
    </source>
</reference>
<dbReference type="Gene3D" id="3.40.50.300">
    <property type="entry name" value="P-loop containing nucleotide triphosphate hydrolases"/>
    <property type="match status" value="2"/>
</dbReference>
<dbReference type="RefSeq" id="WP_380040415.1">
    <property type="nucleotide sequence ID" value="NZ_JBHSEH010000018.1"/>
</dbReference>
<evidence type="ECO:0000313" key="4">
    <source>
        <dbReference type="EMBL" id="MFC4427183.1"/>
    </source>
</evidence>
<accession>A0ABV8XTJ5</accession>
<keyword evidence="4" id="KW-0547">Nucleotide-binding</keyword>
<evidence type="ECO:0000259" key="3">
    <source>
        <dbReference type="Pfam" id="PF13538"/>
    </source>
</evidence>